<evidence type="ECO:0000313" key="2">
    <source>
        <dbReference type="Proteomes" id="UP000179145"/>
    </source>
</evidence>
<keyword evidence="2" id="KW-1185">Reference proteome</keyword>
<gene>
    <name evidence="1" type="ORF">A0U89_10780</name>
</gene>
<dbReference type="EMBL" id="CP014674">
    <property type="protein sequence ID" value="AOX17547.1"/>
    <property type="molecule type" value="Genomic_DNA"/>
</dbReference>
<protein>
    <submittedName>
        <fullName evidence="1">Uncharacterized protein</fullName>
    </submittedName>
</protein>
<dbReference type="Proteomes" id="UP000179145">
    <property type="component" value="Chromosome"/>
</dbReference>
<proteinExistence type="predicted"/>
<organism evidence="1 2">
    <name type="scientific">Kozakia baliensis</name>
    <dbReference type="NCBI Taxonomy" id="153496"/>
    <lineage>
        <taxon>Bacteria</taxon>
        <taxon>Pseudomonadati</taxon>
        <taxon>Pseudomonadota</taxon>
        <taxon>Alphaproteobacteria</taxon>
        <taxon>Acetobacterales</taxon>
        <taxon>Acetobacteraceae</taxon>
        <taxon>Kozakia</taxon>
    </lineage>
</organism>
<sequence length="68" mass="7841">MRRSAFDAGPAQFYLAMATGERLTNLVPFRPMQFDLNAERFVDLRFIGAVMRHVFMRHGTPDLNVIVQ</sequence>
<evidence type="ECO:0000313" key="1">
    <source>
        <dbReference type="EMBL" id="AOX17547.1"/>
    </source>
</evidence>
<dbReference type="KEGG" id="kba:A0U89_10780"/>
<dbReference type="STRING" id="153496.A0U89_10780"/>
<name>A0A1D8UVL5_9PROT</name>
<dbReference type="AlphaFoldDB" id="A0A1D8UVL5"/>
<accession>A0A1D8UVL5</accession>
<reference evidence="1 2" key="1">
    <citation type="journal article" date="2016" name="Microb. Cell Fact.">
        <title>Dissection of exopolysaccharide biosynthesis in Kozakia baliensis.</title>
        <authorList>
            <person name="Brandt J.U."/>
            <person name="Jakob F."/>
            <person name="Behr J."/>
            <person name="Geissler A.J."/>
            <person name="Vogel R.F."/>
        </authorList>
    </citation>
    <scope>NUCLEOTIDE SEQUENCE [LARGE SCALE GENOMIC DNA]</scope>
    <source>
        <strain evidence="1 2">DSM 14400</strain>
    </source>
</reference>